<comment type="catalytic activity">
    <reaction evidence="26">
        <text>ATP + H2O = ADP + phosphate + H(+)</text>
        <dbReference type="Rhea" id="RHEA:13065"/>
        <dbReference type="ChEBI" id="CHEBI:15377"/>
        <dbReference type="ChEBI" id="CHEBI:15378"/>
        <dbReference type="ChEBI" id="CHEBI:30616"/>
        <dbReference type="ChEBI" id="CHEBI:43474"/>
        <dbReference type="ChEBI" id="CHEBI:456216"/>
        <dbReference type="EC" id="3.6.4.12"/>
    </reaction>
</comment>
<comment type="cofactor">
    <cofactor evidence="1">
        <name>Mg(2+)</name>
        <dbReference type="ChEBI" id="CHEBI:18420"/>
    </cofactor>
</comment>
<evidence type="ECO:0000256" key="14">
    <source>
        <dbReference type="ARBA" id="ARBA00022801"/>
    </source>
</evidence>
<keyword evidence="15" id="KW-0347">Helicase</keyword>
<dbReference type="PROSITE" id="PS52022">
    <property type="entry name" value="PV_NS1_NUC"/>
    <property type="match status" value="1"/>
</dbReference>
<feature type="compositionally biased region" description="Basic and acidic residues" evidence="28">
    <location>
        <begin position="662"/>
        <end position="671"/>
    </location>
</feature>
<keyword evidence="20 27" id="KW-0190">Covalent protein-DNA linkage</keyword>
<dbReference type="PROSITE" id="PS51206">
    <property type="entry name" value="SF3_HELICASE_1"/>
    <property type="match status" value="1"/>
</dbReference>
<evidence type="ECO:0000256" key="12">
    <source>
        <dbReference type="ARBA" id="ARBA00022741"/>
    </source>
</evidence>
<dbReference type="GO" id="GO:0046872">
    <property type="term" value="F:metal ion binding"/>
    <property type="evidence" value="ECO:0007669"/>
    <property type="project" value="UniProtKB-KW"/>
</dbReference>
<feature type="short sequence motif" description="RCR-3" evidence="27">
    <location>
        <begin position="219"/>
        <end position="223"/>
    </location>
</feature>
<evidence type="ECO:0000256" key="24">
    <source>
        <dbReference type="ARBA" id="ARBA00030491"/>
    </source>
</evidence>
<dbReference type="GO" id="GO:0004519">
    <property type="term" value="F:endonuclease activity"/>
    <property type="evidence" value="ECO:0007669"/>
    <property type="project" value="UniProtKB-UniRule"/>
</dbReference>
<dbReference type="GO" id="GO:0003677">
    <property type="term" value="F:DNA binding"/>
    <property type="evidence" value="ECO:0007669"/>
    <property type="project" value="UniProtKB-UniRule"/>
</dbReference>
<organism evidence="31 32">
    <name type="scientific">Rousettus leschenaultii bocaparvovirus 1</name>
    <dbReference type="NCBI Taxonomy" id="2053082"/>
    <lineage>
        <taxon>Viruses</taxon>
        <taxon>Monodnaviria</taxon>
        <taxon>Shotokuvirae</taxon>
        <taxon>Cossaviricota</taxon>
        <taxon>Quintoviricetes</taxon>
        <taxon>Piccovirales</taxon>
        <taxon>Parvoviridae</taxon>
        <taxon>Parvovirinae</taxon>
        <taxon>Bocaparvovirus</taxon>
        <taxon>Bocaparvovirus chiropteran5</taxon>
    </lineage>
</organism>
<comment type="subunit">
    <text evidence="5">Homooligomer; when bound to DNA.</text>
</comment>
<evidence type="ECO:0000256" key="17">
    <source>
        <dbReference type="ARBA" id="ARBA00022842"/>
    </source>
</evidence>
<evidence type="ECO:0000256" key="21">
    <source>
        <dbReference type="ARBA" id="ARBA00023125"/>
    </source>
</evidence>
<dbReference type="Pfam" id="PF22419">
    <property type="entry name" value="HBoV_NS1-like_N"/>
    <property type="match status" value="2"/>
</dbReference>
<dbReference type="GO" id="GO:0016787">
    <property type="term" value="F:hydrolase activity"/>
    <property type="evidence" value="ECO:0007669"/>
    <property type="project" value="UniProtKB-KW"/>
</dbReference>
<evidence type="ECO:0000256" key="5">
    <source>
        <dbReference type="ARBA" id="ARBA00011717"/>
    </source>
</evidence>
<evidence type="ECO:0000256" key="9">
    <source>
        <dbReference type="ARBA" id="ARBA00022705"/>
    </source>
</evidence>
<evidence type="ECO:0000256" key="23">
    <source>
        <dbReference type="ARBA" id="ARBA00023268"/>
    </source>
</evidence>
<evidence type="ECO:0000256" key="8">
    <source>
        <dbReference type="ARBA" id="ARBA00022562"/>
    </source>
</evidence>
<keyword evidence="9 27" id="KW-0235">DNA replication</keyword>
<keyword evidence="17" id="KW-0460">Magnesium</keyword>
<dbReference type="GO" id="GO:0003678">
    <property type="term" value="F:DNA helicase activity"/>
    <property type="evidence" value="ECO:0007669"/>
    <property type="project" value="UniProtKB-EC"/>
</dbReference>
<feature type="active site" description="For nuclease activity" evidence="27">
    <location>
        <position position="219"/>
    </location>
</feature>
<keyword evidence="23" id="KW-0511">Multifunctional enzyme</keyword>
<proteinExistence type="inferred from homology"/>
<keyword evidence="13 27" id="KW-0255">Endonuclease</keyword>
<evidence type="ECO:0000313" key="32">
    <source>
        <dbReference type="Proteomes" id="UP000290784"/>
    </source>
</evidence>
<sequence>MADSNLVVFARDSDFLSFKEPAYTYVLNFPWKDWSSIEETLQMAFCPSFANIISLEDWANLAIADDYDRVVRILNERGYVQHYGAVLARSLHRGLVKEFQARQGKPVPDLDTYVQVEMGAQNLHAHILVGGLGLTRYNAKALKTNIGIRATEAIITHLKSTLGLHYDSVEFQCVTVPIELLRHQLRSGTSDAVTILQYKARNGEMHACRVNPREYISNYLMPKNLKFNSRVNPAKLTPEPNFFAMTEKTYAFTLMNGKIVSCFDRRTIWEKLRQSTDKSLEPVFGGDPFGALPQVMPANWNALAKPGGRMTKKEGLMLDCLKQCLDNHLLTPEQLMDFNPSLVVMMESQSGGSKLLEQTLNMAHVKLCQSYTTLEYILKRYPVRPISSSNKVFQLCNTQGYNPWQLGHWICTLFARKANKQNTVCFYGPASTGKTNLAKGIAEVVKLYGCVNHQNKNFIFNDCTHKLLVWWEEALMHSDWVEQAKCLLGGTTFRIDRKHRDSCAMGQTPVIISTNNDLYTTVGGNASIQVHSKPLKDRIVQLNFMKSLPSTFGEIPSDDVADWITNCASRFTCTLEGFLSQWGLRHVLNAFPLNTYCDSHSQDFVLEDCGICDTCGGYIPLQTYSDSTGASSPGNLSPLLNDVLDMEAEYVSNFDLSLLATPEKEEKEPATPRKRRRRLQSDPADGEQPSTSKQLRAAPIRRVGFSDPPVTLNYYDEWESMPITDTEWEIYLRQRDPAPIEEPKQESSKGPTPSQWGELLGVTSHSMEEEPTVLHCFETIDYDELEEEKDHTI</sequence>
<evidence type="ECO:0000256" key="10">
    <source>
        <dbReference type="ARBA" id="ARBA00022722"/>
    </source>
</evidence>
<evidence type="ECO:0000256" key="6">
    <source>
        <dbReference type="ARBA" id="ARBA00012551"/>
    </source>
</evidence>
<dbReference type="OrthoDB" id="2007at10239"/>
<keyword evidence="12 27" id="KW-0547">Nucleotide-binding</keyword>
<dbReference type="GO" id="GO:0039693">
    <property type="term" value="P:viral DNA genome replication"/>
    <property type="evidence" value="ECO:0007669"/>
    <property type="project" value="UniProtKB-KW"/>
</dbReference>
<keyword evidence="16" id="KW-0067">ATP-binding</keyword>
<dbReference type="RefSeq" id="YP_009553050.1">
    <property type="nucleotide sequence ID" value="NC_040695.1"/>
</dbReference>
<dbReference type="GO" id="GO:0005524">
    <property type="term" value="F:ATP binding"/>
    <property type="evidence" value="ECO:0007669"/>
    <property type="project" value="UniProtKB-KW"/>
</dbReference>
<evidence type="ECO:0000259" key="29">
    <source>
        <dbReference type="PROSITE" id="PS51206"/>
    </source>
</evidence>
<dbReference type="InterPro" id="IPR054766">
    <property type="entry name" value="BoV_NS1-like_N"/>
</dbReference>
<gene>
    <name evidence="31" type="primary">NS1</name>
</gene>
<evidence type="ECO:0000259" key="30">
    <source>
        <dbReference type="PROSITE" id="PS52022"/>
    </source>
</evidence>
<evidence type="ECO:0000256" key="18">
    <source>
        <dbReference type="ARBA" id="ARBA00023015"/>
    </source>
</evidence>
<dbReference type="InterPro" id="IPR027417">
    <property type="entry name" value="P-loop_NTPase"/>
</dbReference>
<evidence type="ECO:0000256" key="20">
    <source>
        <dbReference type="ARBA" id="ARBA00023124"/>
    </source>
</evidence>
<evidence type="ECO:0000256" key="1">
    <source>
        <dbReference type="ARBA" id="ARBA00001946"/>
    </source>
</evidence>
<comment type="subcellular location">
    <subcellularLocation>
        <location evidence="3 27">Host nucleus</location>
    </subcellularLocation>
</comment>
<dbReference type="Gene3D" id="3.40.50.300">
    <property type="entry name" value="P-loop containing nucleotide triphosphate hydrolases"/>
    <property type="match status" value="1"/>
</dbReference>
<feature type="short sequence motif" description="RCR-2" evidence="27">
    <location>
        <begin position="124"/>
        <end position="126"/>
    </location>
</feature>
<reference evidence="31" key="1">
    <citation type="journal article" date="2017" name="J. Gen. Virol.">
        <title>Bats host diverse parvoviruses as possible origin of mammalian dependoparvoviruses and source for bat-swine interspecies transmission.</title>
        <authorList>
            <person name="Lau S.K.P."/>
            <person name="Ahmed S.S."/>
            <person name="Tsoi H.W."/>
            <person name="Yeung H.C."/>
            <person name="Li K.S.M."/>
            <person name="Fan R.Y.Y."/>
            <person name="Zhao P.S.H."/>
            <person name="Lau C.C.C."/>
            <person name="Lam C.S.F."/>
            <person name="Choi K.K.F."/>
            <person name="Chan B.C.H."/>
            <person name="Cai J.P."/>
            <person name="Wong S.S.Y."/>
            <person name="Chen H."/>
            <person name="Zhang H.L."/>
            <person name="Zhang L."/>
            <person name="Wang M."/>
            <person name="Woo P.C.Y."/>
            <person name="Yuen K.Y."/>
        </authorList>
    </citation>
    <scope>NUCLEOTIDE SEQUENCE [LARGE SCALE GENOMIC DNA]</scope>
    <source>
        <strain evidence="31">Rol-BtBoV1_56C_ML_YN_2012</strain>
    </source>
</reference>
<accession>A0A2H4N9V9</accession>
<feature type="domain" description="SF3 helicase" evidence="29">
    <location>
        <begin position="402"/>
        <end position="557"/>
    </location>
</feature>
<keyword evidence="14 27" id="KW-0378">Hydrolase</keyword>
<keyword evidence="32" id="KW-1185">Reference proteome</keyword>
<evidence type="ECO:0000256" key="11">
    <source>
        <dbReference type="ARBA" id="ARBA00022723"/>
    </source>
</evidence>
<keyword evidence="8 27" id="KW-1048">Host nucleus</keyword>
<feature type="region of interest" description="Disordered" evidence="28">
    <location>
        <begin position="661"/>
        <end position="702"/>
    </location>
</feature>
<evidence type="ECO:0000256" key="22">
    <source>
        <dbReference type="ARBA" id="ARBA00023163"/>
    </source>
</evidence>
<evidence type="ECO:0000256" key="7">
    <source>
        <dbReference type="ARBA" id="ARBA00020731"/>
    </source>
</evidence>
<dbReference type="Proteomes" id="UP000290784">
    <property type="component" value="Segment"/>
</dbReference>
<feature type="domain" description="PV NS1-Nuc" evidence="30">
    <location>
        <begin position="18"/>
        <end position="279"/>
    </location>
</feature>
<keyword evidence="22" id="KW-0804">Transcription</keyword>
<dbReference type="EMBL" id="MF682925">
    <property type="protein sequence ID" value="ATV81497.1"/>
    <property type="molecule type" value="Genomic_DNA"/>
</dbReference>
<evidence type="ECO:0000256" key="25">
    <source>
        <dbReference type="ARBA" id="ARBA00032999"/>
    </source>
</evidence>
<evidence type="ECO:0000256" key="28">
    <source>
        <dbReference type="SAM" id="MobiDB-lite"/>
    </source>
</evidence>
<dbReference type="InterPro" id="IPR014015">
    <property type="entry name" value="Helicase_SF3_DNA-vir"/>
</dbReference>
<keyword evidence="19" id="KW-1194">Viral DNA replication</keyword>
<evidence type="ECO:0000256" key="3">
    <source>
        <dbReference type="ARBA" id="ARBA00004147"/>
    </source>
</evidence>
<keyword evidence="18" id="KW-0805">Transcription regulation</keyword>
<comment type="similarity">
    <text evidence="4">Belongs to the parvoviruses initiator protein NS1 family.</text>
</comment>
<dbReference type="KEGG" id="vg:41701363"/>
<evidence type="ECO:0000313" key="31">
    <source>
        <dbReference type="EMBL" id="ATV81497.1"/>
    </source>
</evidence>
<comment type="function">
    <text evidence="2">Multifunctional protein which displays endonuclease and helicase activities required for initiating and directing viral DNA replication. Also plays a role in viral packaging and transactivation of several promoters. Binds site-specifically to 2-3 approximate tandem copies within the origins of replication (Ori), unwinds this hairpin region and nicks one DNA strand thereby initiating the rolling circle replication (RCR). Becomes covalently attached to the 5' end of the nick and provides a 3'OH for priming DNA synthesis. The helicase activity unwinds DNA in a 3'-5' direction on the longer strand. Participates in the transcriptional regulation of several promoters.</text>
</comment>
<evidence type="ECO:0000256" key="4">
    <source>
        <dbReference type="ARBA" id="ARBA00009826"/>
    </source>
</evidence>
<dbReference type="GO" id="GO:0042025">
    <property type="term" value="C:host cell nucleus"/>
    <property type="evidence" value="ECO:0007669"/>
    <property type="project" value="UniProtKB-SubCell"/>
</dbReference>
<evidence type="ECO:0000256" key="16">
    <source>
        <dbReference type="ARBA" id="ARBA00022840"/>
    </source>
</evidence>
<keyword evidence="21 27" id="KW-0238">DNA-binding</keyword>
<dbReference type="GO" id="GO:0006260">
    <property type="term" value="P:DNA replication"/>
    <property type="evidence" value="ECO:0007669"/>
    <property type="project" value="UniProtKB-UniRule"/>
</dbReference>
<evidence type="ECO:0000256" key="26">
    <source>
        <dbReference type="ARBA" id="ARBA00047995"/>
    </source>
</evidence>
<dbReference type="SUPFAM" id="SSF52540">
    <property type="entry name" value="P-loop containing nucleoside triphosphate hydrolases"/>
    <property type="match status" value="1"/>
</dbReference>
<name>A0A2H4N9V9_9VIRU</name>
<dbReference type="Gene3D" id="3.40.1310.20">
    <property type="match status" value="1"/>
</dbReference>
<feature type="region of interest" description="Disordered" evidence="28">
    <location>
        <begin position="740"/>
        <end position="767"/>
    </location>
</feature>
<keyword evidence="11" id="KW-0479">Metal-binding</keyword>
<dbReference type="InterPro" id="IPR049901">
    <property type="entry name" value="PV_NS1-NUC"/>
</dbReference>
<keyword evidence="10 27" id="KW-0540">Nuclease</keyword>
<dbReference type="Pfam" id="PF01057">
    <property type="entry name" value="Parvo_NS1"/>
    <property type="match status" value="1"/>
</dbReference>
<evidence type="ECO:0000256" key="13">
    <source>
        <dbReference type="ARBA" id="ARBA00022759"/>
    </source>
</evidence>
<evidence type="ECO:0000256" key="15">
    <source>
        <dbReference type="ARBA" id="ARBA00022806"/>
    </source>
</evidence>
<dbReference type="InterPro" id="IPR001257">
    <property type="entry name" value="Parvovirus_NS1_helicase"/>
</dbReference>
<protein>
    <recommendedName>
        <fullName evidence="7">Initiator protein NS1</fullName>
        <ecNumber evidence="6">3.6.4.12</ecNumber>
    </recommendedName>
    <alternativeName>
        <fullName evidence="24">Non-structural protein 1</fullName>
    </alternativeName>
    <alternativeName>
        <fullName evidence="25">Non-structural protein NS1</fullName>
    </alternativeName>
</protein>
<evidence type="ECO:0000256" key="2">
    <source>
        <dbReference type="ARBA" id="ARBA00002892"/>
    </source>
</evidence>
<dbReference type="EC" id="3.6.4.12" evidence="6"/>
<evidence type="ECO:0000256" key="19">
    <source>
        <dbReference type="ARBA" id="ARBA00023109"/>
    </source>
</evidence>
<evidence type="ECO:0000256" key="27">
    <source>
        <dbReference type="PROSITE-ProRule" id="PRU01366"/>
    </source>
</evidence>
<dbReference type="GeneID" id="41701363"/>